<dbReference type="KEGG" id="nai:NECAME_05530"/>
<evidence type="ECO:0000256" key="6">
    <source>
        <dbReference type="ARBA" id="ARBA00022787"/>
    </source>
</evidence>
<evidence type="ECO:0000256" key="12">
    <source>
        <dbReference type="ARBA" id="ARBA00048040"/>
    </source>
</evidence>
<dbReference type="InterPro" id="IPR027417">
    <property type="entry name" value="P-loop_NTPase"/>
</dbReference>
<dbReference type="InterPro" id="IPR003130">
    <property type="entry name" value="GED"/>
</dbReference>
<dbReference type="PANTHER" id="PTHR11566:SF21">
    <property type="entry name" value="DYNAMIN RELATED PROTEIN 1, ISOFORM A"/>
    <property type="match status" value="1"/>
</dbReference>
<dbReference type="GO" id="GO:0048312">
    <property type="term" value="P:intracellular distribution of mitochondria"/>
    <property type="evidence" value="ECO:0007669"/>
    <property type="project" value="TreeGrafter"/>
</dbReference>
<dbReference type="InterPro" id="IPR020850">
    <property type="entry name" value="GED_dom"/>
</dbReference>
<keyword evidence="8" id="KW-0446">Lipid-binding</keyword>
<evidence type="ECO:0000313" key="16">
    <source>
        <dbReference type="EMBL" id="ETN68566.1"/>
    </source>
</evidence>
<dbReference type="PROSITE" id="PS51718">
    <property type="entry name" value="G_DYNAMIN_2"/>
    <property type="match status" value="1"/>
</dbReference>
<dbReference type="SMART" id="SM00302">
    <property type="entry name" value="GED"/>
    <property type="match status" value="1"/>
</dbReference>
<dbReference type="Gene3D" id="3.40.50.300">
    <property type="entry name" value="P-loop containing nucleotide triphosphate hydrolases"/>
    <property type="match status" value="1"/>
</dbReference>
<dbReference type="GO" id="GO:0016559">
    <property type="term" value="P:peroxisome fission"/>
    <property type="evidence" value="ECO:0007669"/>
    <property type="project" value="TreeGrafter"/>
</dbReference>
<dbReference type="InterPro" id="IPR019762">
    <property type="entry name" value="Dynamin_GTPase_CS"/>
</dbReference>
<dbReference type="GO" id="GO:0005741">
    <property type="term" value="C:mitochondrial outer membrane"/>
    <property type="evidence" value="ECO:0007669"/>
    <property type="project" value="UniProtKB-SubCell"/>
</dbReference>
<keyword evidence="9" id="KW-0496">Mitochondrion</keyword>
<keyword evidence="5 13" id="KW-0547">Nucleotide-binding</keyword>
<keyword evidence="11" id="KW-0472">Membrane</keyword>
<dbReference type="PROSITE" id="PS00410">
    <property type="entry name" value="G_DYNAMIN_1"/>
    <property type="match status" value="1"/>
</dbReference>
<reference evidence="17" key="1">
    <citation type="journal article" date="2014" name="Nat. Genet.">
        <title>Genome of the human hookworm Necator americanus.</title>
        <authorList>
            <person name="Tang Y.T."/>
            <person name="Gao X."/>
            <person name="Rosa B.A."/>
            <person name="Abubucker S."/>
            <person name="Hallsworth-Pepin K."/>
            <person name="Martin J."/>
            <person name="Tyagi R."/>
            <person name="Heizer E."/>
            <person name="Zhang X."/>
            <person name="Bhonagiri-Palsikar V."/>
            <person name="Minx P."/>
            <person name="Warren W.C."/>
            <person name="Wang Q."/>
            <person name="Zhan B."/>
            <person name="Hotez P.J."/>
            <person name="Sternberg P.W."/>
            <person name="Dougall A."/>
            <person name="Gaze S.T."/>
            <person name="Mulvenna J."/>
            <person name="Sotillo J."/>
            <person name="Ranganathan S."/>
            <person name="Rabelo E.M."/>
            <person name="Wilson R.K."/>
            <person name="Felgner P.L."/>
            <person name="Bethony J."/>
            <person name="Hawdon J.M."/>
            <person name="Gasser R.B."/>
            <person name="Loukas A."/>
            <person name="Mitreva M."/>
        </authorList>
    </citation>
    <scope>NUCLEOTIDE SEQUENCE [LARGE SCALE GENOMIC DNA]</scope>
</reference>
<dbReference type="SMART" id="SM00053">
    <property type="entry name" value="DYNc"/>
    <property type="match status" value="1"/>
</dbReference>
<dbReference type="PRINTS" id="PR00195">
    <property type="entry name" value="DYNAMIN"/>
</dbReference>
<dbReference type="Pfam" id="PF02212">
    <property type="entry name" value="GED"/>
    <property type="match status" value="1"/>
</dbReference>
<sequence length="804" mass="90864">MESLIPVVNKLQDVFATLGRREDQIQLPQIVVIGSQSAGKSSVLENLVGRDFLPRGTGIVTRRPLILHLAHVPVDDELRRRKSDGTMLNDDWAMFEHTSRKIFTDFDEVRKEIEAETDRLTGSNKGISPVPIILRIYSKNVVNLSLVDLPGITKIPVGDQPANIEEQIREMLLSYISNPSSIILAVTPANQDFATSEPIKMAREVDPEGQRTLAVLTKLDLMDQGTDAMDVLMGKVVPVKLGIIGVVNRSQQAIIDNKPISDAVKDEQSFLHRKYPTLASRNGTPYLAKKLNLLLMHHIRNCLPALKARVSIMHAQCQADLQAFGEPVDDKSRTLLQIITRFATAYTSTIEGTARNIETTELCGGARICFIFHETFGKSLECVNPLENLTEMDILTAIRNATGPRPALFVPEVAFELLVKRQIQRLEEPSLRCVELVHEEMQRMVKHCGLTTQQEMQRFPRLYDKINEVVSGVLKSRLRPTNEMVANQVAIELAYINTRHPEFVGEANKTLVNAEEMISDRGRTRQRAGSVGERASSANSEQVCLFYVYKVGVTQNSKNFSSTFFEVKMMEMKPANFFYLLYYLVYFLKTNSAQYLGPYVVRMRDGHEAVFPSASTTSIDRRAIKSVHFPNYSLLKEMVNAVPLQLSGDSPSNGIPKPQIMNGETKKSSSWWFGKSNTQESPEVPKNPAVILPEVPEKPLARQLTRNEQKDCLIIERLIRKYFMIVRKNVQDSVPKAIMHFLVNYVRDNLQSELVRQLYKPDLLEDLLAETADMAQRRKETLETMKALNQASLIISEVRETQLW</sequence>
<dbReference type="GO" id="GO:0005874">
    <property type="term" value="C:microtubule"/>
    <property type="evidence" value="ECO:0007669"/>
    <property type="project" value="TreeGrafter"/>
</dbReference>
<evidence type="ECO:0000256" key="1">
    <source>
        <dbReference type="ARBA" id="ARBA00004294"/>
    </source>
</evidence>
<comment type="subcellular location">
    <subcellularLocation>
        <location evidence="2">Cytoplasm</location>
        <location evidence="2">Cytosol</location>
    </subcellularLocation>
    <subcellularLocation>
        <location evidence="1">Mitochondrion outer membrane</location>
    </subcellularLocation>
</comment>
<evidence type="ECO:0000256" key="2">
    <source>
        <dbReference type="ARBA" id="ARBA00004514"/>
    </source>
</evidence>
<gene>
    <name evidence="16" type="ORF">NECAME_05530</name>
</gene>
<dbReference type="Gene3D" id="1.20.120.1240">
    <property type="entry name" value="Dynamin, middle domain"/>
    <property type="match status" value="2"/>
</dbReference>
<evidence type="ECO:0000259" key="15">
    <source>
        <dbReference type="PROSITE" id="PS51718"/>
    </source>
</evidence>
<accession>W2SI52</accession>
<dbReference type="GO" id="GO:0003924">
    <property type="term" value="F:GTPase activity"/>
    <property type="evidence" value="ECO:0007669"/>
    <property type="project" value="InterPro"/>
</dbReference>
<keyword evidence="7" id="KW-0378">Hydrolase</keyword>
<evidence type="ECO:0000256" key="3">
    <source>
        <dbReference type="ARBA" id="ARBA00011980"/>
    </source>
</evidence>
<keyword evidence="4" id="KW-0963">Cytoplasm</keyword>
<organism evidence="16 17">
    <name type="scientific">Necator americanus</name>
    <name type="common">Human hookworm</name>
    <dbReference type="NCBI Taxonomy" id="51031"/>
    <lineage>
        <taxon>Eukaryota</taxon>
        <taxon>Metazoa</taxon>
        <taxon>Ecdysozoa</taxon>
        <taxon>Nematoda</taxon>
        <taxon>Chromadorea</taxon>
        <taxon>Rhabditida</taxon>
        <taxon>Rhabditina</taxon>
        <taxon>Rhabditomorpha</taxon>
        <taxon>Strongyloidea</taxon>
        <taxon>Ancylostomatidae</taxon>
        <taxon>Bunostominae</taxon>
        <taxon>Necator</taxon>
    </lineage>
</organism>
<dbReference type="GO" id="GO:0008017">
    <property type="term" value="F:microtubule binding"/>
    <property type="evidence" value="ECO:0007669"/>
    <property type="project" value="TreeGrafter"/>
</dbReference>
<dbReference type="EC" id="3.6.5.5" evidence="3"/>
<evidence type="ECO:0000256" key="9">
    <source>
        <dbReference type="ARBA" id="ARBA00023128"/>
    </source>
</evidence>
<evidence type="ECO:0000256" key="10">
    <source>
        <dbReference type="ARBA" id="ARBA00023134"/>
    </source>
</evidence>
<name>W2SI52_NECAM</name>
<feature type="domain" description="GED" evidence="14">
    <location>
        <begin position="712"/>
        <end position="803"/>
    </location>
</feature>
<dbReference type="InterPro" id="IPR045063">
    <property type="entry name" value="Dynamin_N"/>
</dbReference>
<evidence type="ECO:0000256" key="4">
    <source>
        <dbReference type="ARBA" id="ARBA00022490"/>
    </source>
</evidence>
<dbReference type="InterPro" id="IPR022812">
    <property type="entry name" value="Dynamin"/>
</dbReference>
<dbReference type="AlphaFoldDB" id="W2SI52"/>
<keyword evidence="6" id="KW-1000">Mitochondrion outer membrane</keyword>
<dbReference type="InterPro" id="IPR001401">
    <property type="entry name" value="Dynamin_GTPase"/>
</dbReference>
<dbReference type="GO" id="GO:0000266">
    <property type="term" value="P:mitochondrial fission"/>
    <property type="evidence" value="ECO:0007669"/>
    <property type="project" value="TreeGrafter"/>
</dbReference>
<dbReference type="GO" id="GO:0005525">
    <property type="term" value="F:GTP binding"/>
    <property type="evidence" value="ECO:0007669"/>
    <property type="project" value="UniProtKB-KW"/>
</dbReference>
<evidence type="ECO:0000256" key="13">
    <source>
        <dbReference type="RuleBase" id="RU003932"/>
    </source>
</evidence>
<dbReference type="CDD" id="cd08771">
    <property type="entry name" value="DLP_1"/>
    <property type="match status" value="1"/>
</dbReference>
<dbReference type="PANTHER" id="PTHR11566">
    <property type="entry name" value="DYNAMIN"/>
    <property type="match status" value="1"/>
</dbReference>
<evidence type="ECO:0000256" key="11">
    <source>
        <dbReference type="ARBA" id="ARBA00023136"/>
    </source>
</evidence>
<dbReference type="InterPro" id="IPR000375">
    <property type="entry name" value="Dynamin_stalk"/>
</dbReference>
<dbReference type="GO" id="GO:0005829">
    <property type="term" value="C:cytosol"/>
    <property type="evidence" value="ECO:0007669"/>
    <property type="project" value="UniProtKB-SubCell"/>
</dbReference>
<dbReference type="EMBL" id="KI669240">
    <property type="protein sequence ID" value="ETN68566.1"/>
    <property type="molecule type" value="Genomic_DNA"/>
</dbReference>
<dbReference type="STRING" id="51031.W2SI52"/>
<evidence type="ECO:0000256" key="8">
    <source>
        <dbReference type="ARBA" id="ARBA00023121"/>
    </source>
</evidence>
<dbReference type="FunFam" id="3.40.50.300:FF:000172">
    <property type="entry name" value="Dynamin-1-like protein isoform 1"/>
    <property type="match status" value="1"/>
</dbReference>
<dbReference type="OrthoDB" id="5061070at2759"/>
<dbReference type="Pfam" id="PF00350">
    <property type="entry name" value="Dynamin_N"/>
    <property type="match status" value="1"/>
</dbReference>
<dbReference type="PROSITE" id="PS51388">
    <property type="entry name" value="GED"/>
    <property type="match status" value="1"/>
</dbReference>
<comment type="similarity">
    <text evidence="13">Belongs to the TRAFAC class dynamin-like GTPase superfamily. Dynamin/Fzo/YdjA family.</text>
</comment>
<dbReference type="OMA" id="KICHNCG"/>
<dbReference type="SUPFAM" id="SSF52540">
    <property type="entry name" value="P-loop containing nucleoside triphosphate hydrolases"/>
    <property type="match status" value="1"/>
</dbReference>
<dbReference type="Pfam" id="PF01031">
    <property type="entry name" value="Dynamin_M"/>
    <property type="match status" value="1"/>
</dbReference>
<comment type="catalytic activity">
    <reaction evidence="12">
        <text>GTP + H2O = GDP + phosphate + H(+)</text>
        <dbReference type="Rhea" id="RHEA:19669"/>
        <dbReference type="ChEBI" id="CHEBI:15377"/>
        <dbReference type="ChEBI" id="CHEBI:15378"/>
        <dbReference type="ChEBI" id="CHEBI:37565"/>
        <dbReference type="ChEBI" id="CHEBI:43474"/>
        <dbReference type="ChEBI" id="CHEBI:58189"/>
        <dbReference type="EC" id="3.6.5.5"/>
    </reaction>
</comment>
<evidence type="ECO:0000256" key="7">
    <source>
        <dbReference type="ARBA" id="ARBA00022801"/>
    </source>
</evidence>
<dbReference type="InterPro" id="IPR030381">
    <property type="entry name" value="G_DYNAMIN_dom"/>
</dbReference>
<evidence type="ECO:0000256" key="5">
    <source>
        <dbReference type="ARBA" id="ARBA00022741"/>
    </source>
</evidence>
<dbReference type="GO" id="GO:0006897">
    <property type="term" value="P:endocytosis"/>
    <property type="evidence" value="ECO:0007669"/>
    <property type="project" value="TreeGrafter"/>
</dbReference>
<keyword evidence="17" id="KW-1185">Reference proteome</keyword>
<dbReference type="GO" id="GO:0008289">
    <property type="term" value="F:lipid binding"/>
    <property type="evidence" value="ECO:0007669"/>
    <property type="project" value="UniProtKB-KW"/>
</dbReference>
<evidence type="ECO:0000259" key="14">
    <source>
        <dbReference type="PROSITE" id="PS51388"/>
    </source>
</evidence>
<protein>
    <recommendedName>
        <fullName evidence="3">dynamin GTPase</fullName>
        <ecNumber evidence="3">3.6.5.5</ecNumber>
    </recommendedName>
</protein>
<keyword evidence="10 13" id="KW-0342">GTP-binding</keyword>
<evidence type="ECO:0000313" key="17">
    <source>
        <dbReference type="Proteomes" id="UP000053676"/>
    </source>
</evidence>
<proteinExistence type="inferred from homology"/>
<dbReference type="Proteomes" id="UP000053676">
    <property type="component" value="Unassembled WGS sequence"/>
</dbReference>
<feature type="domain" description="Dynamin-type G" evidence="15">
    <location>
        <begin position="24"/>
        <end position="304"/>
    </location>
</feature>